<dbReference type="Gene3D" id="1.10.150.20">
    <property type="entry name" value="5' to 3' exonuclease, C-terminal subdomain"/>
    <property type="match status" value="2"/>
</dbReference>
<dbReference type="SUPFAM" id="SSF50249">
    <property type="entry name" value="Nucleic acid-binding proteins"/>
    <property type="match status" value="1"/>
</dbReference>
<evidence type="ECO:0000256" key="6">
    <source>
        <dbReference type="ARBA" id="ARBA00022833"/>
    </source>
</evidence>
<keyword evidence="15" id="KW-1185">Reference proteome</keyword>
<feature type="active site" description="N6-AMP-lysine intermediate" evidence="11">
    <location>
        <position position="117"/>
    </location>
</feature>
<feature type="binding site" evidence="11">
    <location>
        <position position="292"/>
    </location>
    <ligand>
        <name>NAD(+)</name>
        <dbReference type="ChEBI" id="CHEBI:57540"/>
    </ligand>
</feature>
<dbReference type="PROSITE" id="PS01056">
    <property type="entry name" value="DNA_LIGASE_N2"/>
    <property type="match status" value="1"/>
</dbReference>
<dbReference type="NCBIfam" id="TIGR00575">
    <property type="entry name" value="dnlj"/>
    <property type="match status" value="1"/>
</dbReference>
<dbReference type="SMART" id="SM00532">
    <property type="entry name" value="LIGANc"/>
    <property type="match status" value="1"/>
</dbReference>
<dbReference type="CDD" id="cd00114">
    <property type="entry name" value="LIGANc"/>
    <property type="match status" value="1"/>
</dbReference>
<protein>
    <recommendedName>
        <fullName evidence="11 12">DNA ligase</fullName>
        <ecNumber evidence="11 12">6.5.1.2</ecNumber>
    </recommendedName>
    <alternativeName>
        <fullName evidence="11">Polydeoxyribonucleotide synthase [NAD(+)]</fullName>
    </alternativeName>
</protein>
<feature type="binding site" evidence="11">
    <location>
        <position position="115"/>
    </location>
    <ligand>
        <name>NAD(+)</name>
        <dbReference type="ChEBI" id="CHEBI:57540"/>
    </ligand>
</feature>
<dbReference type="Pfam" id="PF14520">
    <property type="entry name" value="HHH_5"/>
    <property type="match status" value="1"/>
</dbReference>
<dbReference type="InterPro" id="IPR036420">
    <property type="entry name" value="BRCT_dom_sf"/>
</dbReference>
<comment type="catalytic activity">
    <reaction evidence="10 11 12">
        <text>NAD(+) + (deoxyribonucleotide)n-3'-hydroxyl + 5'-phospho-(deoxyribonucleotide)m = (deoxyribonucleotide)n+m + AMP + beta-nicotinamide D-nucleotide.</text>
        <dbReference type="EC" id="6.5.1.2"/>
    </reaction>
</comment>
<keyword evidence="11" id="KW-0464">Manganese</keyword>
<keyword evidence="6 11" id="KW-0862">Zinc</keyword>
<keyword evidence="9 11" id="KW-0234">DNA repair</keyword>
<dbReference type="NCBIfam" id="NF005932">
    <property type="entry name" value="PRK07956.1"/>
    <property type="match status" value="1"/>
</dbReference>
<evidence type="ECO:0000256" key="4">
    <source>
        <dbReference type="ARBA" id="ARBA00022723"/>
    </source>
</evidence>
<dbReference type="SUPFAM" id="SSF47781">
    <property type="entry name" value="RuvA domain 2-like"/>
    <property type="match status" value="1"/>
</dbReference>
<dbReference type="GO" id="GO:0003911">
    <property type="term" value="F:DNA ligase (NAD+) activity"/>
    <property type="evidence" value="ECO:0007669"/>
    <property type="project" value="UniProtKB-EC"/>
</dbReference>
<comment type="function">
    <text evidence="1 11">DNA ligase that catalyzes the formation of phosphodiester linkages between 5'-phosphoryl and 3'-hydroxyl groups in double-stranded DNA using NAD as a coenzyme and as the energy source for the reaction. It is essential for DNA replication and repair of damaged DNA.</text>
</comment>
<evidence type="ECO:0000259" key="13">
    <source>
        <dbReference type="PROSITE" id="PS50172"/>
    </source>
</evidence>
<keyword evidence="5 11" id="KW-0227">DNA damage</keyword>
<comment type="caution">
    <text evidence="11">Lacks conserved residue(s) required for the propagation of feature annotation.</text>
</comment>
<keyword evidence="7 11" id="KW-0460">Magnesium</keyword>
<sequence>MTAALDVAARIEALRRELHHHNYRYYVLDDPEIPDVEYDRLFRELAELEAAHPDLIATDSPTQRVGAAPRAAFTEVAHRVAMLSLQNAMDETEMRAFDDRVRRGLGVAAVAYVAEPKVDGLAISLLYEDGSFVRGATRGDGQRGEDVTAQVRTIRAVPLRLQGDGWPALFEVRGEVFLPRAAFDALNERLRAAGARTFKNPRNAAAGSLRQLDPRVTAQRPLNIFCYGVGAWDGELPAATHSDLLAVLRGWGLPVSPESLVVQGVDECLAYHRRLAERRDDLPYDIDGVVFKVDDLAAQARLGFVTREPRWAVAFKYPAQEALTRILAVEFQVGRTGAVTPVARLEPVAVGGVTVANATLHNMDEVRRKDVHVGDTVYVRRAGDVIPEVVRVLLERRPDTAAPVVPPTQCPVCGSDVVRPDGEVVARCSGGLYCAAQRKEAIKHFASRRALDIEGLGDKLVEQLVERGLVRDPADLYGLAVETLAGLDRMGPKSAQNLIEALERSKETTLARFIHGLGIREVGEATAALLAAHFGDLDALLAAQPAEIEAIHGIGSVVATHIVTFFAQPHNREVIERLREAGIHWPRVVPTQPTAHPLVGLTFVITGTLSRPRDAIKAELEALGAKVAGSVSSRTDYVIAGQDAGSKLERARALERPILDEAGLAALIEDPRAHDESLKRPSSAPIGD</sequence>
<feature type="binding site" evidence="11">
    <location>
        <position position="175"/>
    </location>
    <ligand>
        <name>NAD(+)</name>
        <dbReference type="ChEBI" id="CHEBI:57540"/>
    </ligand>
</feature>
<evidence type="ECO:0000256" key="8">
    <source>
        <dbReference type="ARBA" id="ARBA00023027"/>
    </source>
</evidence>
<dbReference type="InterPro" id="IPR018239">
    <property type="entry name" value="DNA_ligase_AS"/>
</dbReference>
<dbReference type="InterPro" id="IPR033136">
    <property type="entry name" value="DNA_ligase_CS"/>
</dbReference>
<accession>A0ABV4BAM0</accession>
<dbReference type="HAMAP" id="MF_01588">
    <property type="entry name" value="DNA_ligase_A"/>
    <property type="match status" value="1"/>
</dbReference>
<evidence type="ECO:0000256" key="3">
    <source>
        <dbReference type="ARBA" id="ARBA00022705"/>
    </source>
</evidence>
<dbReference type="Pfam" id="PF03119">
    <property type="entry name" value="DNA_ligase_ZBD"/>
    <property type="match status" value="1"/>
</dbReference>
<dbReference type="EC" id="6.5.1.2" evidence="11 12"/>
<dbReference type="InterPro" id="IPR013840">
    <property type="entry name" value="DNAligase_N"/>
</dbReference>
<dbReference type="Gene3D" id="3.30.470.30">
    <property type="entry name" value="DNA ligase/mRNA capping enzyme"/>
    <property type="match status" value="1"/>
</dbReference>
<dbReference type="InterPro" id="IPR010994">
    <property type="entry name" value="RuvA_2-like"/>
</dbReference>
<keyword evidence="3 11" id="KW-0235">DNA replication</keyword>
<dbReference type="EMBL" id="JBDKXB010000003">
    <property type="protein sequence ID" value="MEY6431489.1"/>
    <property type="molecule type" value="Genomic_DNA"/>
</dbReference>
<evidence type="ECO:0000256" key="7">
    <source>
        <dbReference type="ARBA" id="ARBA00022842"/>
    </source>
</evidence>
<dbReference type="PANTHER" id="PTHR23389">
    <property type="entry name" value="CHROMOSOME TRANSMISSION FIDELITY FACTOR 18"/>
    <property type="match status" value="1"/>
</dbReference>
<reference evidence="14 15" key="1">
    <citation type="submission" date="2024-05" db="EMBL/GenBank/DDBJ databases">
        <title>Genome Sequence and Characterization of the New Strain Purple Sulfur Bacterium of Genus Thioalkalicoccus.</title>
        <authorList>
            <person name="Bryantseva I.A."/>
            <person name="Kyndt J.A."/>
            <person name="Imhoff J.F."/>
        </authorList>
    </citation>
    <scope>NUCLEOTIDE SEQUENCE [LARGE SCALE GENOMIC DNA]</scope>
    <source>
        <strain evidence="14 15">Um2</strain>
    </source>
</reference>
<dbReference type="SUPFAM" id="SSF52113">
    <property type="entry name" value="BRCT domain"/>
    <property type="match status" value="1"/>
</dbReference>
<dbReference type="Gene3D" id="1.10.287.610">
    <property type="entry name" value="Helix hairpin bin"/>
    <property type="match status" value="1"/>
</dbReference>
<dbReference type="InterPro" id="IPR001679">
    <property type="entry name" value="DNA_ligase"/>
</dbReference>
<feature type="binding site" evidence="11">
    <location>
        <position position="434"/>
    </location>
    <ligand>
        <name>Zn(2+)</name>
        <dbReference type="ChEBI" id="CHEBI:29105"/>
    </ligand>
</feature>
<feature type="binding site" evidence="11">
    <location>
        <begin position="84"/>
        <end position="85"/>
    </location>
    <ligand>
        <name>NAD(+)</name>
        <dbReference type="ChEBI" id="CHEBI:57540"/>
    </ligand>
</feature>
<dbReference type="InterPro" id="IPR001357">
    <property type="entry name" value="BRCT_dom"/>
</dbReference>
<dbReference type="InterPro" id="IPR004149">
    <property type="entry name" value="Znf_DNAligase_C4"/>
</dbReference>
<evidence type="ECO:0000256" key="9">
    <source>
        <dbReference type="ARBA" id="ARBA00023204"/>
    </source>
</evidence>
<dbReference type="RefSeq" id="WP_369665871.1">
    <property type="nucleotide sequence ID" value="NZ_JBDKXB010000003.1"/>
</dbReference>
<dbReference type="InterPro" id="IPR003583">
    <property type="entry name" value="Hlx-hairpin-Hlx_DNA-bd_motif"/>
</dbReference>
<dbReference type="InterPro" id="IPR013839">
    <property type="entry name" value="DNAligase_adenylation"/>
</dbReference>
<dbReference type="PROSITE" id="PS50172">
    <property type="entry name" value="BRCT"/>
    <property type="match status" value="1"/>
</dbReference>
<comment type="similarity">
    <text evidence="11">Belongs to the NAD-dependent DNA ligase family. LigA subfamily.</text>
</comment>
<dbReference type="InterPro" id="IPR012340">
    <property type="entry name" value="NA-bd_OB-fold"/>
</dbReference>
<evidence type="ECO:0000313" key="14">
    <source>
        <dbReference type="EMBL" id="MEY6431489.1"/>
    </source>
</evidence>
<name>A0ABV4BAM0_9GAMM</name>
<dbReference type="PIRSF" id="PIRSF001604">
    <property type="entry name" value="LigA"/>
    <property type="match status" value="1"/>
</dbReference>
<dbReference type="Gene3D" id="2.40.50.140">
    <property type="entry name" value="Nucleic acid-binding proteins"/>
    <property type="match status" value="1"/>
</dbReference>
<evidence type="ECO:0000256" key="12">
    <source>
        <dbReference type="RuleBase" id="RU000618"/>
    </source>
</evidence>
<evidence type="ECO:0000313" key="15">
    <source>
        <dbReference type="Proteomes" id="UP001564408"/>
    </source>
</evidence>
<dbReference type="SMART" id="SM00278">
    <property type="entry name" value="HhH1"/>
    <property type="match status" value="3"/>
</dbReference>
<dbReference type="Gene3D" id="6.20.10.30">
    <property type="match status" value="1"/>
</dbReference>
<dbReference type="Gene3D" id="3.40.50.10190">
    <property type="entry name" value="BRCT domain"/>
    <property type="match status" value="1"/>
</dbReference>
<feature type="binding site" evidence="11">
    <location>
        <position position="413"/>
    </location>
    <ligand>
        <name>Zn(2+)</name>
        <dbReference type="ChEBI" id="CHEBI:29105"/>
    </ligand>
</feature>
<evidence type="ECO:0000256" key="10">
    <source>
        <dbReference type="ARBA" id="ARBA00034005"/>
    </source>
</evidence>
<keyword evidence="8 11" id="KW-0520">NAD</keyword>
<gene>
    <name evidence="11 14" type="primary">ligA</name>
    <name evidence="14" type="ORF">ABC977_03600</name>
</gene>
<comment type="caution">
    <text evidence="14">The sequence shown here is derived from an EMBL/GenBank/DDBJ whole genome shotgun (WGS) entry which is preliminary data.</text>
</comment>
<evidence type="ECO:0000256" key="1">
    <source>
        <dbReference type="ARBA" id="ARBA00004067"/>
    </source>
</evidence>
<dbReference type="Pfam" id="PF12826">
    <property type="entry name" value="HHH_2"/>
    <property type="match status" value="1"/>
</dbReference>
<dbReference type="InterPro" id="IPR004150">
    <property type="entry name" value="NAD_DNA_ligase_OB"/>
</dbReference>
<dbReference type="Pfam" id="PF03120">
    <property type="entry name" value="OB_DNA_ligase"/>
    <property type="match status" value="1"/>
</dbReference>
<proteinExistence type="inferred from homology"/>
<dbReference type="PROSITE" id="PS01055">
    <property type="entry name" value="DNA_LIGASE_N1"/>
    <property type="match status" value="1"/>
</dbReference>
<feature type="binding site" evidence="11">
    <location>
        <begin position="35"/>
        <end position="39"/>
    </location>
    <ligand>
        <name>NAD(+)</name>
        <dbReference type="ChEBI" id="CHEBI:57540"/>
    </ligand>
</feature>
<keyword evidence="4 11" id="KW-0479">Metal-binding</keyword>
<feature type="binding site" evidence="11">
    <location>
        <position position="410"/>
    </location>
    <ligand>
        <name>Zn(2+)</name>
        <dbReference type="ChEBI" id="CHEBI:29105"/>
    </ligand>
</feature>
<evidence type="ECO:0000256" key="11">
    <source>
        <dbReference type="HAMAP-Rule" id="MF_01588"/>
    </source>
</evidence>
<evidence type="ECO:0000256" key="2">
    <source>
        <dbReference type="ARBA" id="ARBA00022598"/>
    </source>
</evidence>
<dbReference type="InterPro" id="IPR041663">
    <property type="entry name" value="DisA/LigA_HHH"/>
</dbReference>
<keyword evidence="2 11" id="KW-0436">Ligase</keyword>
<dbReference type="Pfam" id="PF01653">
    <property type="entry name" value="DNA_ligase_aden"/>
    <property type="match status" value="1"/>
</dbReference>
<feature type="binding site" evidence="11">
    <location>
        <position position="138"/>
    </location>
    <ligand>
        <name>NAD(+)</name>
        <dbReference type="ChEBI" id="CHEBI:57540"/>
    </ligand>
</feature>
<dbReference type="SUPFAM" id="SSF56091">
    <property type="entry name" value="DNA ligase/mRNA capping enzyme, catalytic domain"/>
    <property type="match status" value="1"/>
</dbReference>
<evidence type="ECO:0000256" key="5">
    <source>
        <dbReference type="ARBA" id="ARBA00022763"/>
    </source>
</evidence>
<dbReference type="PANTHER" id="PTHR23389:SF9">
    <property type="entry name" value="DNA LIGASE"/>
    <property type="match status" value="1"/>
</dbReference>
<feature type="binding site" evidence="11">
    <location>
        <position position="316"/>
    </location>
    <ligand>
        <name>NAD(+)</name>
        <dbReference type="ChEBI" id="CHEBI:57540"/>
    </ligand>
</feature>
<organism evidence="14 15">
    <name type="scientific">Thioalkalicoccus limnaeus</name>
    <dbReference type="NCBI Taxonomy" id="120681"/>
    <lineage>
        <taxon>Bacteria</taxon>
        <taxon>Pseudomonadati</taxon>
        <taxon>Pseudomonadota</taxon>
        <taxon>Gammaproteobacteria</taxon>
        <taxon>Chromatiales</taxon>
        <taxon>Chromatiaceae</taxon>
        <taxon>Thioalkalicoccus</taxon>
    </lineage>
</organism>
<dbReference type="Pfam" id="PF00533">
    <property type="entry name" value="BRCT"/>
    <property type="match status" value="1"/>
</dbReference>
<comment type="cofactor">
    <cofactor evidence="11">
        <name>Mg(2+)</name>
        <dbReference type="ChEBI" id="CHEBI:18420"/>
    </cofactor>
    <cofactor evidence="11">
        <name>Mn(2+)</name>
        <dbReference type="ChEBI" id="CHEBI:29035"/>
    </cofactor>
</comment>
<dbReference type="Proteomes" id="UP001564408">
    <property type="component" value="Unassembled WGS sequence"/>
</dbReference>
<feature type="domain" description="BRCT" evidence="13">
    <location>
        <begin position="593"/>
        <end position="669"/>
    </location>
</feature>
<dbReference type="SMART" id="SM00292">
    <property type="entry name" value="BRCT"/>
    <property type="match status" value="1"/>
</dbReference>